<evidence type="ECO:0000313" key="4">
    <source>
        <dbReference type="Proteomes" id="UP000433876"/>
    </source>
</evidence>
<dbReference type="AlphaFoldDB" id="A0A8S8ZP24"/>
<evidence type="ECO:0000256" key="2">
    <source>
        <dbReference type="SAM" id="Phobius"/>
    </source>
</evidence>
<proteinExistence type="predicted"/>
<feature type="transmembrane region" description="Helical" evidence="2">
    <location>
        <begin position="33"/>
        <end position="58"/>
    </location>
</feature>
<dbReference type="VEuPathDB" id="FungiDB:SMAC_07363"/>
<keyword evidence="2" id="KW-0472">Membrane</keyword>
<keyword evidence="2" id="KW-1133">Transmembrane helix</keyword>
<comment type="caution">
    <text evidence="3">The sequence shown here is derived from an EMBL/GenBank/DDBJ whole genome shotgun (WGS) entry which is preliminary data.</text>
</comment>
<feature type="compositionally biased region" description="Low complexity" evidence="1">
    <location>
        <begin position="67"/>
        <end position="103"/>
    </location>
</feature>
<protein>
    <submittedName>
        <fullName evidence="3">Uncharacterized protein</fullName>
    </submittedName>
</protein>
<name>A0A8S8ZP24_SORMA</name>
<keyword evidence="2" id="KW-0812">Transmembrane</keyword>
<feature type="region of interest" description="Disordered" evidence="1">
    <location>
        <begin position="1"/>
        <end position="28"/>
    </location>
</feature>
<dbReference type="EMBL" id="NMPR01000085">
    <property type="protein sequence ID" value="KAA8631128.1"/>
    <property type="molecule type" value="Genomic_DNA"/>
</dbReference>
<sequence length="313" mass="34906">MSPRPSLNPRDFISPSPSPSSPRSTSFTSNHSLPWIIIGIVVGLTVLATSTTIIIIYYNRRQRQRQKQNNPNHTTPSQSQLITPTPTPSTTQLQPQQQQTPPLNLSFLRRDNRRKDSAATQRFEQEELQRASMIRKSYASRSWNSLSLDSQMSLSMSQLSPTRTVGTLGTYYGSSSRVNTLERVNTTERMMMTDNTYNEQQNMRDMKVDEDGLETPTTPTELRGTTATEDRGGRGTATSRLKDDWKAWEARVKLERSVSGELHPVYTAAADAGTETETAIYGTECGGVARTVKAGEVPIPPRHPGRIESPSMM</sequence>
<organism evidence="3 4">
    <name type="scientific">Sordaria macrospora</name>
    <dbReference type="NCBI Taxonomy" id="5147"/>
    <lineage>
        <taxon>Eukaryota</taxon>
        <taxon>Fungi</taxon>
        <taxon>Dikarya</taxon>
        <taxon>Ascomycota</taxon>
        <taxon>Pezizomycotina</taxon>
        <taxon>Sordariomycetes</taxon>
        <taxon>Sordariomycetidae</taxon>
        <taxon>Sordariales</taxon>
        <taxon>Sordariaceae</taxon>
        <taxon>Sordaria</taxon>
    </lineage>
</organism>
<reference evidence="3 4" key="1">
    <citation type="submission" date="2017-07" db="EMBL/GenBank/DDBJ databases">
        <title>Genome sequence of the Sordaria macrospora wild type strain R19027.</title>
        <authorList>
            <person name="Nowrousian M."/>
            <person name="Teichert I."/>
            <person name="Kueck U."/>
        </authorList>
    </citation>
    <scope>NUCLEOTIDE SEQUENCE [LARGE SCALE GENOMIC DNA]</scope>
    <source>
        <strain evidence="3 4">R19027</strain>
        <tissue evidence="3">Mycelium</tissue>
    </source>
</reference>
<feature type="region of interest" description="Disordered" evidence="1">
    <location>
        <begin position="63"/>
        <end position="103"/>
    </location>
</feature>
<evidence type="ECO:0000256" key="1">
    <source>
        <dbReference type="SAM" id="MobiDB-lite"/>
    </source>
</evidence>
<gene>
    <name evidence="3" type="ORF">SMACR_07363</name>
</gene>
<accession>A0A8S8ZP24</accession>
<feature type="region of interest" description="Disordered" evidence="1">
    <location>
        <begin position="212"/>
        <end position="238"/>
    </location>
</feature>
<dbReference type="Proteomes" id="UP000433876">
    <property type="component" value="Unassembled WGS sequence"/>
</dbReference>
<feature type="compositionally biased region" description="Low complexity" evidence="1">
    <location>
        <begin position="214"/>
        <end position="227"/>
    </location>
</feature>
<evidence type="ECO:0000313" key="3">
    <source>
        <dbReference type="EMBL" id="KAA8631128.1"/>
    </source>
</evidence>